<dbReference type="PANTHER" id="PTHR37418">
    <property type="entry name" value="3-KETO-5-AMINOHEXANOATE CLEAVAGE ENZYME-RELATED"/>
    <property type="match status" value="1"/>
</dbReference>
<keyword evidence="4" id="KW-0862">Zinc</keyword>
<evidence type="ECO:0000256" key="3">
    <source>
        <dbReference type="ARBA" id="ARBA00022723"/>
    </source>
</evidence>
<keyword evidence="3" id="KW-0479">Metal-binding</keyword>
<dbReference type="Gene3D" id="3.20.20.70">
    <property type="entry name" value="Aldolase class I"/>
    <property type="match status" value="1"/>
</dbReference>
<dbReference type="GO" id="GO:0043720">
    <property type="term" value="F:3-keto-5-aminohexanoate cleavage activity"/>
    <property type="evidence" value="ECO:0007669"/>
    <property type="project" value="InterPro"/>
</dbReference>
<evidence type="ECO:0000256" key="4">
    <source>
        <dbReference type="ARBA" id="ARBA00022833"/>
    </source>
</evidence>
<dbReference type="InterPro" id="IPR013785">
    <property type="entry name" value="Aldolase_TIM"/>
</dbReference>
<proteinExistence type="predicted"/>
<dbReference type="GO" id="GO:0046872">
    <property type="term" value="F:metal ion binding"/>
    <property type="evidence" value="ECO:0007669"/>
    <property type="project" value="UniProtKB-KW"/>
</dbReference>
<gene>
    <name evidence="5" type="ORF">DSY96_07840</name>
</gene>
<name>A0A432GK25_9DELT</name>
<reference evidence="5 6" key="1">
    <citation type="submission" date="2018-06" db="EMBL/GenBank/DDBJ databases">
        <title>Combined omics and stable isotope probing to characterize newly discovered Mariana Back-Arc vent microbial communities.</title>
        <authorList>
            <person name="Trembath-Reichert E."/>
            <person name="Huber J.A."/>
        </authorList>
    </citation>
    <scope>NUCLEOTIDE SEQUENCE [LARGE SCALE GENOMIC DNA]</scope>
    <source>
        <strain evidence="5">MAG 58</strain>
    </source>
</reference>
<organism evidence="5 6">
    <name type="scientific">SAR324 cluster bacterium</name>
    <dbReference type="NCBI Taxonomy" id="2024889"/>
    <lineage>
        <taxon>Bacteria</taxon>
        <taxon>Deltaproteobacteria</taxon>
        <taxon>SAR324 cluster</taxon>
    </lineage>
</organism>
<dbReference type="InterPro" id="IPR008567">
    <property type="entry name" value="BKACE"/>
</dbReference>
<dbReference type="EMBL" id="QNZK01000275">
    <property type="protein sequence ID" value="RTZ83466.1"/>
    <property type="molecule type" value="Genomic_DNA"/>
</dbReference>
<dbReference type="PANTHER" id="PTHR37418:SF2">
    <property type="entry name" value="3-KETO-5-AMINOHEXANOATE CLEAVAGE ENZYME"/>
    <property type="match status" value="1"/>
</dbReference>
<dbReference type="Proteomes" id="UP000287917">
    <property type="component" value="Unassembled WGS sequence"/>
</dbReference>
<comment type="caution">
    <text evidence="5">The sequence shown here is derived from an EMBL/GenBank/DDBJ whole genome shotgun (WGS) entry which is preliminary data.</text>
</comment>
<accession>A0A432GK25</accession>
<sequence>MNYEVIVSCAVTGAGDTVDKSPLIPVTPEEVANAAIEAAKAGAAIAHIHVRDPETGKGSRDPELFKEVVDRIRSSDTDVVINLTSGMGGDWTPSDENPSMPGPGTDMIGPLERLAHVKELLPEICSLDCGTLNFGNVNDIYIATPPYLRKMAELTKEWGVKPELEVFELGHLRFAKQMIIEGLIDEPPMFQICLGIPWGADHSVDTLKVMKDELPGEAVWGGFGISRMQMPIAAATVAMGGNVRVGLEDNIYLERGVHATNAQLVEKVIGIIDRMGARTVTTTEARKKLGLRNA</sequence>
<comment type="cofactor">
    <cofactor evidence="1">
        <name>Zn(2+)</name>
        <dbReference type="ChEBI" id="CHEBI:29105"/>
    </cofactor>
</comment>
<dbReference type="AlphaFoldDB" id="A0A432GK25"/>
<evidence type="ECO:0000256" key="2">
    <source>
        <dbReference type="ARBA" id="ARBA00022679"/>
    </source>
</evidence>
<evidence type="ECO:0000313" key="5">
    <source>
        <dbReference type="EMBL" id="RTZ83466.1"/>
    </source>
</evidence>
<keyword evidence="2" id="KW-0808">Transferase</keyword>
<dbReference type="Pfam" id="PF05853">
    <property type="entry name" value="BKACE"/>
    <property type="match status" value="1"/>
</dbReference>
<protein>
    <submittedName>
        <fullName evidence="5">3-keto-5-aminohexanoate cleavage protein</fullName>
    </submittedName>
</protein>
<evidence type="ECO:0000256" key="1">
    <source>
        <dbReference type="ARBA" id="ARBA00001947"/>
    </source>
</evidence>
<evidence type="ECO:0000313" key="6">
    <source>
        <dbReference type="Proteomes" id="UP000287917"/>
    </source>
</evidence>